<evidence type="ECO:0000313" key="1">
    <source>
        <dbReference type="EMBL" id="KAJ0088865.1"/>
    </source>
</evidence>
<accession>A0ACC1AQ83</accession>
<organism evidence="1 2">
    <name type="scientific">Pistacia atlantica</name>
    <dbReference type="NCBI Taxonomy" id="434234"/>
    <lineage>
        <taxon>Eukaryota</taxon>
        <taxon>Viridiplantae</taxon>
        <taxon>Streptophyta</taxon>
        <taxon>Embryophyta</taxon>
        <taxon>Tracheophyta</taxon>
        <taxon>Spermatophyta</taxon>
        <taxon>Magnoliopsida</taxon>
        <taxon>eudicotyledons</taxon>
        <taxon>Gunneridae</taxon>
        <taxon>Pentapetalae</taxon>
        <taxon>rosids</taxon>
        <taxon>malvids</taxon>
        <taxon>Sapindales</taxon>
        <taxon>Anacardiaceae</taxon>
        <taxon>Pistacia</taxon>
    </lineage>
</organism>
<evidence type="ECO:0000313" key="2">
    <source>
        <dbReference type="Proteomes" id="UP001164250"/>
    </source>
</evidence>
<comment type="caution">
    <text evidence="1">The sequence shown here is derived from an EMBL/GenBank/DDBJ whole genome shotgun (WGS) entry which is preliminary data.</text>
</comment>
<reference evidence="2" key="1">
    <citation type="journal article" date="2023" name="G3 (Bethesda)">
        <title>Genome assembly and association tests identify interacting loci associated with vigor, precocity, and sex in interspecific pistachio rootstocks.</title>
        <authorList>
            <person name="Palmer W."/>
            <person name="Jacygrad E."/>
            <person name="Sagayaradj S."/>
            <person name="Cavanaugh K."/>
            <person name="Han R."/>
            <person name="Bertier L."/>
            <person name="Beede B."/>
            <person name="Kafkas S."/>
            <person name="Golino D."/>
            <person name="Preece J."/>
            <person name="Michelmore R."/>
        </authorList>
    </citation>
    <scope>NUCLEOTIDE SEQUENCE [LARGE SCALE GENOMIC DNA]</scope>
</reference>
<proteinExistence type="predicted"/>
<keyword evidence="2" id="KW-1185">Reference proteome</keyword>
<dbReference type="Proteomes" id="UP001164250">
    <property type="component" value="Chromosome 9"/>
</dbReference>
<name>A0ACC1AQ83_9ROSI</name>
<gene>
    <name evidence="1" type="ORF">Patl1_32028</name>
</gene>
<protein>
    <submittedName>
        <fullName evidence="1">Uncharacterized protein</fullName>
    </submittedName>
</protein>
<sequence length="317" mass="34987">MDLHLVFKIILLVLLMKASSLVAYFPSNQRCNDSCGGVHFRYPFGMNEPCYFNEGFKINCNDSSGSFKPYLSGTNLEVLYMSLSSFRVSVNLPVFSSNCNKISTGEVVYLNKNSTGEVVDLSGSPFYFSDTANRFTATGCATKATIRDHMVAIGIGCCQIPIPPYLQVLNASIDSDFNQCGSAFISSNWRSIDVLKDEHVPAALNFWGRNVGRCIEKNNSMQPFCNGDSCAVQLSETHICLCDHSNSIPITNDLCQGTNLQSINYCKSIMSLRSVYESSGVSRHLNSICDEQYQIRAELVLASILGLKFELLSMSGY</sequence>
<dbReference type="EMBL" id="CM047905">
    <property type="protein sequence ID" value="KAJ0088865.1"/>
    <property type="molecule type" value="Genomic_DNA"/>
</dbReference>